<protein>
    <submittedName>
        <fullName evidence="5">Xylose operon regulatory protein</fullName>
    </submittedName>
</protein>
<dbReference type="SUPFAM" id="SSF46689">
    <property type="entry name" value="Homeodomain-like"/>
    <property type="match status" value="1"/>
</dbReference>
<accession>A0A5C5ZLU2</accession>
<feature type="domain" description="HTH araC/xylS-type" evidence="4">
    <location>
        <begin position="288"/>
        <end position="386"/>
    </location>
</feature>
<dbReference type="AlphaFoldDB" id="A0A5C5ZLU2"/>
<keyword evidence="3" id="KW-0804">Transcription</keyword>
<organism evidence="5 6">
    <name type="scientific">Pseudobythopirellula maris</name>
    <dbReference type="NCBI Taxonomy" id="2527991"/>
    <lineage>
        <taxon>Bacteria</taxon>
        <taxon>Pseudomonadati</taxon>
        <taxon>Planctomycetota</taxon>
        <taxon>Planctomycetia</taxon>
        <taxon>Pirellulales</taxon>
        <taxon>Lacipirellulaceae</taxon>
        <taxon>Pseudobythopirellula</taxon>
    </lineage>
</organism>
<keyword evidence="1" id="KW-0805">Transcription regulation</keyword>
<dbReference type="RefSeq" id="WP_146399013.1">
    <property type="nucleotide sequence ID" value="NZ_SJPQ01000002.1"/>
</dbReference>
<evidence type="ECO:0000313" key="6">
    <source>
        <dbReference type="Proteomes" id="UP000315440"/>
    </source>
</evidence>
<comment type="caution">
    <text evidence="5">The sequence shown here is derived from an EMBL/GenBank/DDBJ whole genome shotgun (WGS) entry which is preliminary data.</text>
</comment>
<keyword evidence="6" id="KW-1185">Reference proteome</keyword>
<reference evidence="5 6" key="1">
    <citation type="submission" date="2019-02" db="EMBL/GenBank/DDBJ databases">
        <title>Deep-cultivation of Planctomycetes and their phenomic and genomic characterization uncovers novel biology.</title>
        <authorList>
            <person name="Wiegand S."/>
            <person name="Jogler M."/>
            <person name="Boedeker C."/>
            <person name="Pinto D."/>
            <person name="Vollmers J."/>
            <person name="Rivas-Marin E."/>
            <person name="Kohn T."/>
            <person name="Peeters S.H."/>
            <person name="Heuer A."/>
            <person name="Rast P."/>
            <person name="Oberbeckmann S."/>
            <person name="Bunk B."/>
            <person name="Jeske O."/>
            <person name="Meyerdierks A."/>
            <person name="Storesund J.E."/>
            <person name="Kallscheuer N."/>
            <person name="Luecker S."/>
            <person name="Lage O.M."/>
            <person name="Pohl T."/>
            <person name="Merkel B.J."/>
            <person name="Hornburger P."/>
            <person name="Mueller R.-W."/>
            <person name="Bruemmer F."/>
            <person name="Labrenz M."/>
            <person name="Spormann A.M."/>
            <person name="Op Den Camp H."/>
            <person name="Overmann J."/>
            <person name="Amann R."/>
            <person name="Jetten M.S.M."/>
            <person name="Mascher T."/>
            <person name="Medema M.H."/>
            <person name="Devos D.P."/>
            <person name="Kaster A.-K."/>
            <person name="Ovreas L."/>
            <person name="Rohde M."/>
            <person name="Galperin M.Y."/>
            <person name="Jogler C."/>
        </authorList>
    </citation>
    <scope>NUCLEOTIDE SEQUENCE [LARGE SCALE GENOMIC DNA]</scope>
    <source>
        <strain evidence="5 6">Mal64</strain>
    </source>
</reference>
<gene>
    <name evidence="5" type="primary">xylR_5</name>
    <name evidence="5" type="ORF">Mal64_16550</name>
</gene>
<dbReference type="PANTHER" id="PTHR30146">
    <property type="entry name" value="LACI-RELATED TRANSCRIPTIONAL REPRESSOR"/>
    <property type="match status" value="1"/>
</dbReference>
<dbReference type="CDD" id="cd01543">
    <property type="entry name" value="PBP1_XylR"/>
    <property type="match status" value="1"/>
</dbReference>
<dbReference type="OrthoDB" id="9795616at2"/>
<dbReference type="InterPro" id="IPR046335">
    <property type="entry name" value="LacI/GalR-like_sensor"/>
</dbReference>
<dbReference type="SUPFAM" id="SSF53822">
    <property type="entry name" value="Periplasmic binding protein-like I"/>
    <property type="match status" value="1"/>
</dbReference>
<evidence type="ECO:0000256" key="1">
    <source>
        <dbReference type="ARBA" id="ARBA00023015"/>
    </source>
</evidence>
<dbReference type="InterPro" id="IPR054031">
    <property type="entry name" value="XylR_PBP1"/>
</dbReference>
<dbReference type="Gene3D" id="1.10.10.60">
    <property type="entry name" value="Homeodomain-like"/>
    <property type="match status" value="1"/>
</dbReference>
<dbReference type="Gene3D" id="3.40.50.2300">
    <property type="match status" value="2"/>
</dbReference>
<dbReference type="Proteomes" id="UP000315440">
    <property type="component" value="Unassembled WGS sequence"/>
</dbReference>
<dbReference type="PANTHER" id="PTHR30146:SF24">
    <property type="entry name" value="XYLOSE OPERON REGULATORY PROTEIN"/>
    <property type="match status" value="1"/>
</dbReference>
<evidence type="ECO:0000259" key="4">
    <source>
        <dbReference type="PROSITE" id="PS01124"/>
    </source>
</evidence>
<proteinExistence type="predicted"/>
<evidence type="ECO:0000256" key="2">
    <source>
        <dbReference type="ARBA" id="ARBA00023125"/>
    </source>
</evidence>
<evidence type="ECO:0000313" key="5">
    <source>
        <dbReference type="EMBL" id="TWT88178.1"/>
    </source>
</evidence>
<dbReference type="InterPro" id="IPR018060">
    <property type="entry name" value="HTH_AraC"/>
</dbReference>
<dbReference type="GO" id="GO:0000976">
    <property type="term" value="F:transcription cis-regulatory region binding"/>
    <property type="evidence" value="ECO:0007669"/>
    <property type="project" value="TreeGrafter"/>
</dbReference>
<sequence length="395" mass="44021">MKKTPQVGLLIETARGYGREVSLGIARYARLHGPWSFHLTPGDFEQSLPAMQHWNGDGLFARLATPELTEQVLSANLPTIALDMSEEQLLEDSLVSRFAELRVDSEKAAWLAAAHLLKRCYPEYGFVGAPGQVWSERRREAFCQAIRKAGHTAHVYEFQDITGDGGWEHEQPHLLEWIVNAPKPIGIMACNDEHGLHVLDACREAGLNVPQDVAVVGVDNDELLCELSNPTLSSVALNAVEGGFQAAARLDKMMREGNCDNRCIMVDALRVVTRLSTDTFAVNDRSVAEALAYIKQSQGRDISADLVVERTQISRRELDARFRELLGHSVATEIQRERLKHAKRLLVETDYSIPEVAAAAGYSSASYMIQVFRRELDITPAKYRSSLRVLSATRR</sequence>
<dbReference type="EMBL" id="SJPQ01000002">
    <property type="protein sequence ID" value="TWT88178.1"/>
    <property type="molecule type" value="Genomic_DNA"/>
</dbReference>
<dbReference type="Pfam" id="PF13377">
    <property type="entry name" value="Peripla_BP_3"/>
    <property type="match status" value="1"/>
</dbReference>
<evidence type="ECO:0000256" key="3">
    <source>
        <dbReference type="ARBA" id="ARBA00023163"/>
    </source>
</evidence>
<dbReference type="Pfam" id="PF22177">
    <property type="entry name" value="PBP1_XylR"/>
    <property type="match status" value="1"/>
</dbReference>
<dbReference type="SMART" id="SM00342">
    <property type="entry name" value="HTH_ARAC"/>
    <property type="match status" value="1"/>
</dbReference>
<name>A0A5C5ZLU2_9BACT</name>
<dbReference type="PROSITE" id="PS01124">
    <property type="entry name" value="HTH_ARAC_FAMILY_2"/>
    <property type="match status" value="1"/>
</dbReference>
<dbReference type="InterPro" id="IPR028082">
    <property type="entry name" value="Peripla_BP_I"/>
</dbReference>
<dbReference type="Pfam" id="PF12833">
    <property type="entry name" value="HTH_18"/>
    <property type="match status" value="1"/>
</dbReference>
<keyword evidence="2" id="KW-0238">DNA-binding</keyword>
<dbReference type="InterPro" id="IPR009057">
    <property type="entry name" value="Homeodomain-like_sf"/>
</dbReference>
<dbReference type="GO" id="GO:0003700">
    <property type="term" value="F:DNA-binding transcription factor activity"/>
    <property type="evidence" value="ECO:0007669"/>
    <property type="project" value="InterPro"/>
</dbReference>